<evidence type="ECO:0000313" key="6">
    <source>
        <dbReference type="Proteomes" id="UP000008068"/>
    </source>
</evidence>
<feature type="domain" description="Chromo" evidence="4">
    <location>
        <begin position="26"/>
        <end position="75"/>
    </location>
</feature>
<dbReference type="GO" id="GO:0005634">
    <property type="term" value="C:nucleus"/>
    <property type="evidence" value="ECO:0007669"/>
    <property type="project" value="UniProtKB-SubCell"/>
</dbReference>
<dbReference type="HOGENOM" id="CLU_1367303_0_0_1"/>
<gene>
    <name evidence="5" type="ORF">CAEBREN_24348</name>
</gene>
<evidence type="ECO:0000256" key="3">
    <source>
        <dbReference type="SAM" id="MobiDB-lite"/>
    </source>
</evidence>
<reference evidence="6" key="1">
    <citation type="submission" date="2011-07" db="EMBL/GenBank/DDBJ databases">
        <authorList>
            <consortium name="Caenorhabditis brenneri Sequencing and Analysis Consortium"/>
            <person name="Wilson R.K."/>
        </authorList>
    </citation>
    <scope>NUCLEOTIDE SEQUENCE [LARGE SCALE GENOMIC DNA]</scope>
    <source>
        <strain evidence="6">PB2801</strain>
    </source>
</reference>
<dbReference type="PANTHER" id="PTHR22812">
    <property type="entry name" value="CHROMOBOX PROTEIN"/>
    <property type="match status" value="1"/>
</dbReference>
<dbReference type="PROSITE" id="PS50013">
    <property type="entry name" value="CHROMO_2"/>
    <property type="match status" value="1"/>
</dbReference>
<name>G0MBK1_CAEBE</name>
<dbReference type="Pfam" id="PF00385">
    <property type="entry name" value="Chromo"/>
    <property type="match status" value="1"/>
</dbReference>
<feature type="compositionally biased region" description="Low complexity" evidence="3">
    <location>
        <begin position="103"/>
        <end position="115"/>
    </location>
</feature>
<protein>
    <recommendedName>
        <fullName evidence="4">Chromo domain-containing protein</fullName>
    </recommendedName>
</protein>
<evidence type="ECO:0000313" key="5">
    <source>
        <dbReference type="EMBL" id="EGT40307.1"/>
    </source>
</evidence>
<dbReference type="CDD" id="cd00024">
    <property type="entry name" value="CD_CSD"/>
    <property type="match status" value="1"/>
</dbReference>
<accession>G0MBK1</accession>
<sequence length="200" mass="22653">MSSNGGCAKRKRKGRRRSKPVSDELYTVESIDGARFNADNNLELLVKWEGYEETDWEPVENITGAPDCIKDFVEKFSDSLTDTLEEANPEPDAPTQEEDQEGTSTSDTPDSSAPVPVSPPPPQVFGPMELNAEDSAGDLLVCILGCHKEHDGSERYFVRLFNNQTEYWPMDKVKKRNPVMFAQFHERRRDPWVVALPPFF</sequence>
<dbReference type="InterPro" id="IPR051219">
    <property type="entry name" value="Heterochromatin_chromo-domain"/>
</dbReference>
<dbReference type="InterPro" id="IPR023780">
    <property type="entry name" value="Chromo_domain"/>
</dbReference>
<dbReference type="EMBL" id="GL379788">
    <property type="protein sequence ID" value="EGT40307.1"/>
    <property type="molecule type" value="Genomic_DNA"/>
</dbReference>
<dbReference type="OrthoDB" id="433924at2759"/>
<dbReference type="SUPFAM" id="SSF54160">
    <property type="entry name" value="Chromo domain-like"/>
    <property type="match status" value="1"/>
</dbReference>
<dbReference type="InterPro" id="IPR000953">
    <property type="entry name" value="Chromo/chromo_shadow_dom"/>
</dbReference>
<evidence type="ECO:0000256" key="2">
    <source>
        <dbReference type="ARBA" id="ARBA00023242"/>
    </source>
</evidence>
<proteinExistence type="predicted"/>
<keyword evidence="2" id="KW-0539">Nucleus</keyword>
<dbReference type="AlphaFoldDB" id="G0MBK1"/>
<dbReference type="SMART" id="SM00298">
    <property type="entry name" value="CHROMO"/>
    <property type="match status" value="1"/>
</dbReference>
<dbReference type="Proteomes" id="UP000008068">
    <property type="component" value="Unassembled WGS sequence"/>
</dbReference>
<feature type="compositionally biased region" description="Acidic residues" evidence="3">
    <location>
        <begin position="83"/>
        <end position="101"/>
    </location>
</feature>
<organism evidence="6">
    <name type="scientific">Caenorhabditis brenneri</name>
    <name type="common">Nematode worm</name>
    <dbReference type="NCBI Taxonomy" id="135651"/>
    <lineage>
        <taxon>Eukaryota</taxon>
        <taxon>Metazoa</taxon>
        <taxon>Ecdysozoa</taxon>
        <taxon>Nematoda</taxon>
        <taxon>Chromadorea</taxon>
        <taxon>Rhabditida</taxon>
        <taxon>Rhabditina</taxon>
        <taxon>Rhabditomorpha</taxon>
        <taxon>Rhabditoidea</taxon>
        <taxon>Rhabditidae</taxon>
        <taxon>Peloderinae</taxon>
        <taxon>Caenorhabditis</taxon>
    </lineage>
</organism>
<feature type="region of interest" description="Disordered" evidence="3">
    <location>
        <begin position="79"/>
        <end position="127"/>
    </location>
</feature>
<evidence type="ECO:0000259" key="4">
    <source>
        <dbReference type="PROSITE" id="PS50013"/>
    </source>
</evidence>
<dbReference type="InterPro" id="IPR016197">
    <property type="entry name" value="Chromo-like_dom_sf"/>
</dbReference>
<dbReference type="Gene3D" id="2.40.50.40">
    <property type="match status" value="1"/>
</dbReference>
<feature type="region of interest" description="Disordered" evidence="3">
    <location>
        <begin position="1"/>
        <end position="23"/>
    </location>
</feature>
<dbReference type="InParanoid" id="G0MBK1"/>
<evidence type="ECO:0000256" key="1">
    <source>
        <dbReference type="ARBA" id="ARBA00004123"/>
    </source>
</evidence>
<feature type="compositionally biased region" description="Basic residues" evidence="3">
    <location>
        <begin position="8"/>
        <end position="19"/>
    </location>
</feature>
<keyword evidence="6" id="KW-1185">Reference proteome</keyword>
<comment type="subcellular location">
    <subcellularLocation>
        <location evidence="1">Nucleus</location>
    </subcellularLocation>
</comment>